<evidence type="ECO:0000313" key="2">
    <source>
        <dbReference type="Proteomes" id="UP001208888"/>
    </source>
</evidence>
<evidence type="ECO:0000313" key="1">
    <source>
        <dbReference type="EMBL" id="MCW0343413.1"/>
    </source>
</evidence>
<dbReference type="Proteomes" id="UP001208888">
    <property type="component" value="Unassembled WGS sequence"/>
</dbReference>
<dbReference type="RefSeq" id="WP_264271958.1">
    <property type="nucleotide sequence ID" value="NZ_JANFVX010000004.1"/>
</dbReference>
<dbReference type="EMBL" id="JANFVX010000004">
    <property type="protein sequence ID" value="MCW0343413.1"/>
    <property type="molecule type" value="Genomic_DNA"/>
</dbReference>
<dbReference type="Pfam" id="PF20505">
    <property type="entry name" value="DUF6731"/>
    <property type="match status" value="1"/>
</dbReference>
<reference evidence="1" key="1">
    <citation type="submission" date="2022-06" db="EMBL/GenBank/DDBJ databases">
        <title>Dynamics of rice microbiomes reveals core vertical transmitted seed endophytes.</title>
        <authorList>
            <person name="Liao K."/>
            <person name="Zhang X."/>
        </authorList>
    </citation>
    <scope>NUCLEOTIDE SEQUENCE</scope>
    <source>
        <strain evidence="1">JT1-17</strain>
    </source>
</reference>
<sequence length="306" mass="34993">MATKRFNFDFYQCTTISGNEHRPLTPEDVFTQFFNQYQNRPQDTVKRVGNKITEMRLIEETPEGFRGIIGKHRENDLPHAAIAGGGEREITLNANENLLEKAYFKFYVSNNILVIQRNRYCYNWLHLGKYLSNSSQTTSINPIIEPTSLEWLMRDEVRIKTLEIAIARPRNVQLFQPTQHDFNNAIVATLNGTNSAKVNLTLRGDARSQAPDERYLGSTIKRALTETLETFEVEKLQLETKNTVTGIEHPIDLVSEKLNFHADLQMIGRYPLGEDIWNALDEAKTSKEDELAAYFGNPGQQVIAGR</sequence>
<accession>A0AAJ1CXH3</accession>
<dbReference type="InterPro" id="IPR046618">
    <property type="entry name" value="DUF6731"/>
</dbReference>
<protein>
    <submittedName>
        <fullName evidence="1">Uncharacterized protein</fullName>
    </submittedName>
</protein>
<gene>
    <name evidence="1" type="ORF">NB703_001506</name>
</gene>
<organism evidence="1 2">
    <name type="scientific">Pantoea ananas</name>
    <name type="common">Erwinia uredovora</name>
    <dbReference type="NCBI Taxonomy" id="553"/>
    <lineage>
        <taxon>Bacteria</taxon>
        <taxon>Pseudomonadati</taxon>
        <taxon>Pseudomonadota</taxon>
        <taxon>Gammaproteobacteria</taxon>
        <taxon>Enterobacterales</taxon>
        <taxon>Erwiniaceae</taxon>
        <taxon>Pantoea</taxon>
    </lineage>
</organism>
<name>A0AAJ1CXH3_PANAN</name>
<comment type="caution">
    <text evidence="1">The sequence shown here is derived from an EMBL/GenBank/DDBJ whole genome shotgun (WGS) entry which is preliminary data.</text>
</comment>
<dbReference type="AlphaFoldDB" id="A0AAJ1CXH3"/>
<proteinExistence type="predicted"/>